<organism evidence="2 3">
    <name type="scientific">Eumeta variegata</name>
    <name type="common">Bagworm moth</name>
    <name type="synonym">Eumeta japonica</name>
    <dbReference type="NCBI Taxonomy" id="151549"/>
    <lineage>
        <taxon>Eukaryota</taxon>
        <taxon>Metazoa</taxon>
        <taxon>Ecdysozoa</taxon>
        <taxon>Arthropoda</taxon>
        <taxon>Hexapoda</taxon>
        <taxon>Insecta</taxon>
        <taxon>Pterygota</taxon>
        <taxon>Neoptera</taxon>
        <taxon>Endopterygota</taxon>
        <taxon>Lepidoptera</taxon>
        <taxon>Glossata</taxon>
        <taxon>Ditrysia</taxon>
        <taxon>Tineoidea</taxon>
        <taxon>Psychidae</taxon>
        <taxon>Oiketicinae</taxon>
        <taxon>Eumeta</taxon>
    </lineage>
</organism>
<sequence length="125" mass="14105">MCLFEHAQPWVRGRRVPRRIYGARPHRRRTHAPADPPPTHTTQITDRGPARCTTDTGSIFIILKIITNVYFKPICAPNRSNRRGSLRESACRLSTAAAENVKCEFAFVYKTTYNCAGDGKTKSID</sequence>
<evidence type="ECO:0000256" key="1">
    <source>
        <dbReference type="SAM" id="MobiDB-lite"/>
    </source>
</evidence>
<dbReference type="EMBL" id="BGZK01000052">
    <property type="protein sequence ID" value="GBP12529.1"/>
    <property type="molecule type" value="Genomic_DNA"/>
</dbReference>
<evidence type="ECO:0000313" key="2">
    <source>
        <dbReference type="EMBL" id="GBP12529.1"/>
    </source>
</evidence>
<reference evidence="2 3" key="1">
    <citation type="journal article" date="2019" name="Commun. Biol.">
        <title>The bagworm genome reveals a unique fibroin gene that provides high tensile strength.</title>
        <authorList>
            <person name="Kono N."/>
            <person name="Nakamura H."/>
            <person name="Ohtoshi R."/>
            <person name="Tomita M."/>
            <person name="Numata K."/>
            <person name="Arakawa K."/>
        </authorList>
    </citation>
    <scope>NUCLEOTIDE SEQUENCE [LARGE SCALE GENOMIC DNA]</scope>
</reference>
<keyword evidence="3" id="KW-1185">Reference proteome</keyword>
<feature type="region of interest" description="Disordered" evidence="1">
    <location>
        <begin position="21"/>
        <end position="48"/>
    </location>
</feature>
<dbReference type="Proteomes" id="UP000299102">
    <property type="component" value="Unassembled WGS sequence"/>
</dbReference>
<protein>
    <submittedName>
        <fullName evidence="2">Uncharacterized protein</fullName>
    </submittedName>
</protein>
<gene>
    <name evidence="2" type="ORF">EVAR_10203_1</name>
</gene>
<name>A0A4C1TDE9_EUMVA</name>
<accession>A0A4C1TDE9</accession>
<comment type="caution">
    <text evidence="2">The sequence shown here is derived from an EMBL/GenBank/DDBJ whole genome shotgun (WGS) entry which is preliminary data.</text>
</comment>
<proteinExistence type="predicted"/>
<evidence type="ECO:0000313" key="3">
    <source>
        <dbReference type="Proteomes" id="UP000299102"/>
    </source>
</evidence>
<dbReference type="AlphaFoldDB" id="A0A4C1TDE9"/>